<dbReference type="GO" id="GO:0005886">
    <property type="term" value="C:plasma membrane"/>
    <property type="evidence" value="ECO:0007669"/>
    <property type="project" value="UniProtKB-SubCell"/>
</dbReference>
<dbReference type="PANTHER" id="PTHR10590">
    <property type="entry name" value="SODIUM/NUCLEOSIDE COTRANSPORTER"/>
    <property type="match status" value="1"/>
</dbReference>
<dbReference type="InterPro" id="IPR011657">
    <property type="entry name" value="CNT_C_dom"/>
</dbReference>
<protein>
    <recommendedName>
        <fullName evidence="7">Sodium/nucleoside cotransporter</fullName>
    </recommendedName>
</protein>
<evidence type="ECO:0000256" key="7">
    <source>
        <dbReference type="RuleBase" id="RU362018"/>
    </source>
</evidence>
<dbReference type="Pfam" id="PF01773">
    <property type="entry name" value="Nucleos_tra2_N"/>
    <property type="match status" value="1"/>
</dbReference>
<dbReference type="AlphaFoldDB" id="A0A7E4VTM7"/>
<feature type="transmembrane region" description="Helical" evidence="7">
    <location>
        <begin position="169"/>
        <end position="187"/>
    </location>
</feature>
<evidence type="ECO:0000259" key="8">
    <source>
        <dbReference type="Pfam" id="PF01773"/>
    </source>
</evidence>
<feature type="transmembrane region" description="Helical" evidence="7">
    <location>
        <begin position="499"/>
        <end position="522"/>
    </location>
</feature>
<evidence type="ECO:0000313" key="12">
    <source>
        <dbReference type="WBParaSite" id="Pan_g3149.t1"/>
    </source>
</evidence>
<feature type="transmembrane region" description="Helical" evidence="7">
    <location>
        <begin position="145"/>
        <end position="163"/>
    </location>
</feature>
<keyword evidence="7" id="KW-0813">Transport</keyword>
<feature type="transmembrane region" description="Helical" evidence="7">
    <location>
        <begin position="64"/>
        <end position="83"/>
    </location>
</feature>
<feature type="domain" description="Nucleoside transporter/FeoB GTPase Gate" evidence="10">
    <location>
        <begin position="236"/>
        <end position="331"/>
    </location>
</feature>
<reference evidence="11" key="1">
    <citation type="journal article" date="2013" name="Genetics">
        <title>The draft genome and transcriptome of Panagrellus redivivus are shaped by the harsh demands of a free-living lifestyle.</title>
        <authorList>
            <person name="Srinivasan J."/>
            <person name="Dillman A.R."/>
            <person name="Macchietto M.G."/>
            <person name="Heikkinen L."/>
            <person name="Lakso M."/>
            <person name="Fracchia K.M."/>
            <person name="Antoshechkin I."/>
            <person name="Mortazavi A."/>
            <person name="Wong G."/>
            <person name="Sternberg P.W."/>
        </authorList>
    </citation>
    <scope>NUCLEOTIDE SEQUENCE [LARGE SCALE GENOMIC DNA]</scope>
    <source>
        <strain evidence="11">MT8872</strain>
    </source>
</reference>
<evidence type="ECO:0000256" key="3">
    <source>
        <dbReference type="ARBA" id="ARBA00022475"/>
    </source>
</evidence>
<keyword evidence="3" id="KW-1003">Cell membrane</keyword>
<dbReference type="Pfam" id="PF07662">
    <property type="entry name" value="Nucleos_tra2_C"/>
    <property type="match status" value="1"/>
</dbReference>
<evidence type="ECO:0000256" key="2">
    <source>
        <dbReference type="ARBA" id="ARBA00009033"/>
    </source>
</evidence>
<dbReference type="Proteomes" id="UP000492821">
    <property type="component" value="Unassembled WGS sequence"/>
</dbReference>
<keyword evidence="5 7" id="KW-1133">Transmembrane helix</keyword>
<evidence type="ECO:0000256" key="6">
    <source>
        <dbReference type="ARBA" id="ARBA00023136"/>
    </source>
</evidence>
<comment type="subcellular location">
    <subcellularLocation>
        <location evidence="1">Cell membrane</location>
        <topology evidence="1">Multi-pass membrane protein</topology>
    </subcellularLocation>
</comment>
<feature type="transmembrane region" description="Helical" evidence="7">
    <location>
        <begin position="231"/>
        <end position="253"/>
    </location>
</feature>
<feature type="transmembrane region" description="Helical" evidence="7">
    <location>
        <begin position="109"/>
        <end position="133"/>
    </location>
</feature>
<sequence length="591" mass="65020">MNGSAVYQNGFHKSDELPKRQETWLDHWLESNKNSIKLVILVLIAVGAHVFVGFAIAHNFKKSVPAIVILGLIYLYFIVKYGSTYLQRNFKHEIKKSTNAVSSLWGTTLWGYAVMQLAFFGLIIAAFIVWLIFDAHDSPIRIRSLAAIIMYLLIGFLLSANPAKIKWRPVFGGIFLQFIVAFLVLRWETGNSSFRWASNQVVKFLDYATNGTTFVYGFVAAPPPICDFGSVFVYTSLQIIIYFGAIVSVLYYLGIIQAVLSKVAWLVQNTVGTTAAESLNAAACIFLGQTEAALLIEPALGTMTESEIHTVMTSGFACIAGSLFSAYISFGACPTYLLSATVMSAAVSLSISKLLYPEVQKSRQIGSKNFKFAQREERNFLECISNGAVHASSFIWAIAANLIVYMALLTLANTTVAYFGDRLGYEDWSFNKFMGYCFFPLAYMMGASDATDTATEMKETLHVAELMGMKTILNEFVAYQELMKMKADGRLMGHRAQMIATYALCGFSNISMIGSQIGILSAMCPKRRAVFAKVALRGLIAGCISCFMTASVAGVLVSQAESCQATNQGSCYSLSNITETLAPFIQRNLFL</sequence>
<feature type="transmembrane region" description="Helical" evidence="7">
    <location>
        <begin position="38"/>
        <end position="57"/>
    </location>
</feature>
<feature type="transmembrane region" description="Helical" evidence="7">
    <location>
        <begin position="394"/>
        <end position="419"/>
    </location>
</feature>
<keyword evidence="6 7" id="KW-0472">Membrane</keyword>
<feature type="domain" description="Concentrative nucleoside transporter N-terminal" evidence="8">
    <location>
        <begin position="147"/>
        <end position="217"/>
    </location>
</feature>
<evidence type="ECO:0000259" key="9">
    <source>
        <dbReference type="Pfam" id="PF07662"/>
    </source>
</evidence>
<dbReference type="NCBIfam" id="TIGR00804">
    <property type="entry name" value="nupC"/>
    <property type="match status" value="1"/>
</dbReference>
<reference evidence="12" key="2">
    <citation type="submission" date="2020-10" db="UniProtKB">
        <authorList>
            <consortium name="WormBaseParasite"/>
        </authorList>
    </citation>
    <scope>IDENTIFICATION</scope>
</reference>
<comment type="similarity">
    <text evidence="2 7">Belongs to the concentrative nucleoside transporter (CNT) (TC 2.A.41) family.</text>
</comment>
<feature type="transmembrane region" description="Helical" evidence="7">
    <location>
        <begin position="534"/>
        <end position="557"/>
    </location>
</feature>
<dbReference type="Pfam" id="PF07670">
    <property type="entry name" value="Gate"/>
    <property type="match status" value="1"/>
</dbReference>
<keyword evidence="4 7" id="KW-0812">Transmembrane</keyword>
<evidence type="ECO:0000256" key="5">
    <source>
        <dbReference type="ARBA" id="ARBA00022989"/>
    </source>
</evidence>
<feature type="transmembrane region" description="Helical" evidence="7">
    <location>
        <begin position="207"/>
        <end position="225"/>
    </location>
</feature>
<dbReference type="PANTHER" id="PTHR10590:SF4">
    <property type="entry name" value="SOLUTE CARRIER FAMILY 28 MEMBER 3"/>
    <property type="match status" value="1"/>
</dbReference>
<dbReference type="InterPro" id="IPR018270">
    <property type="entry name" value="C_nuclsd_transpt_met_bac"/>
</dbReference>
<dbReference type="GO" id="GO:0005415">
    <property type="term" value="F:nucleoside:sodium symporter activity"/>
    <property type="evidence" value="ECO:0007669"/>
    <property type="project" value="TreeGrafter"/>
</dbReference>
<organism evidence="11 12">
    <name type="scientific">Panagrellus redivivus</name>
    <name type="common">Microworm</name>
    <dbReference type="NCBI Taxonomy" id="6233"/>
    <lineage>
        <taxon>Eukaryota</taxon>
        <taxon>Metazoa</taxon>
        <taxon>Ecdysozoa</taxon>
        <taxon>Nematoda</taxon>
        <taxon>Chromadorea</taxon>
        <taxon>Rhabditida</taxon>
        <taxon>Tylenchina</taxon>
        <taxon>Panagrolaimomorpha</taxon>
        <taxon>Panagrolaimoidea</taxon>
        <taxon>Panagrolaimidae</taxon>
        <taxon>Panagrellus</taxon>
    </lineage>
</organism>
<dbReference type="WBParaSite" id="Pan_g3149.t1">
    <property type="protein sequence ID" value="Pan_g3149.t1"/>
    <property type="gene ID" value="Pan_g3149"/>
</dbReference>
<feature type="transmembrane region" description="Helical" evidence="7">
    <location>
        <begin position="311"/>
        <end position="330"/>
    </location>
</feature>
<evidence type="ECO:0000256" key="1">
    <source>
        <dbReference type="ARBA" id="ARBA00004651"/>
    </source>
</evidence>
<feature type="domain" description="Concentrative nucleoside transporter C-terminal" evidence="9">
    <location>
        <begin position="336"/>
        <end position="554"/>
    </location>
</feature>
<dbReference type="InterPro" id="IPR002668">
    <property type="entry name" value="CNT_N_dom"/>
</dbReference>
<keyword evidence="11" id="KW-1185">Reference proteome</keyword>
<dbReference type="InterPro" id="IPR011642">
    <property type="entry name" value="Gate_dom"/>
</dbReference>
<name>A0A7E4VTM7_PANRE</name>
<evidence type="ECO:0000256" key="4">
    <source>
        <dbReference type="ARBA" id="ARBA00022692"/>
    </source>
</evidence>
<proteinExistence type="inferred from homology"/>
<accession>A0A7E4VTM7</accession>
<evidence type="ECO:0000259" key="10">
    <source>
        <dbReference type="Pfam" id="PF07670"/>
    </source>
</evidence>
<dbReference type="InterPro" id="IPR008276">
    <property type="entry name" value="C_nuclsd_transpt"/>
</dbReference>
<feature type="transmembrane region" description="Helical" evidence="7">
    <location>
        <begin position="336"/>
        <end position="356"/>
    </location>
</feature>
<evidence type="ECO:0000313" key="11">
    <source>
        <dbReference type="Proteomes" id="UP000492821"/>
    </source>
</evidence>